<keyword evidence="2" id="KW-0808">Transferase</keyword>
<evidence type="ECO:0000313" key="3">
    <source>
        <dbReference type="EMBL" id="PZR12883.1"/>
    </source>
</evidence>
<dbReference type="Gene3D" id="3.40.50.150">
    <property type="entry name" value="Vaccinia Virus protein VP39"/>
    <property type="match status" value="1"/>
</dbReference>
<sequence>MPYWAFAWPGGQVLARYVLDHPEVVRGRRVLDFASGCAVEGVAAAMAGAREVWCADIDARCEELAVRNAVLNGVTVQTTTEDLVGSELDFDVVLAGDALYSPELAARVLPWLRASKAVVLIGDPLRVPGALVGVERLATYDASFDGDPRGLTTWPTHVLRLR</sequence>
<dbReference type="EMBL" id="QFQP01000011">
    <property type="protein sequence ID" value="PZR12883.1"/>
    <property type="molecule type" value="Genomic_DNA"/>
</dbReference>
<gene>
    <name evidence="3" type="ORF">DI536_14390</name>
</gene>
<accession>A0A2W5TI08</accession>
<evidence type="ECO:0000256" key="2">
    <source>
        <dbReference type="ARBA" id="ARBA00022679"/>
    </source>
</evidence>
<dbReference type="SUPFAM" id="SSF53335">
    <property type="entry name" value="S-adenosyl-L-methionine-dependent methyltransferases"/>
    <property type="match status" value="1"/>
</dbReference>
<dbReference type="GO" id="GO:0032259">
    <property type="term" value="P:methylation"/>
    <property type="evidence" value="ECO:0007669"/>
    <property type="project" value="UniProtKB-KW"/>
</dbReference>
<protein>
    <submittedName>
        <fullName evidence="3">Nicotinamide N-methylase</fullName>
    </submittedName>
</protein>
<proteinExistence type="predicted"/>
<dbReference type="Pfam" id="PF06325">
    <property type="entry name" value="PrmA"/>
    <property type="match status" value="1"/>
</dbReference>
<keyword evidence="1 3" id="KW-0489">Methyltransferase</keyword>
<dbReference type="InterPro" id="IPR029063">
    <property type="entry name" value="SAM-dependent_MTases_sf"/>
</dbReference>
<dbReference type="PANTHER" id="PTHR43648:SF1">
    <property type="entry name" value="ELECTRON TRANSFER FLAVOPROTEIN BETA SUBUNIT LYSINE METHYLTRANSFERASE"/>
    <property type="match status" value="1"/>
</dbReference>
<dbReference type="PANTHER" id="PTHR43648">
    <property type="entry name" value="ELECTRON TRANSFER FLAVOPROTEIN BETA SUBUNIT LYSINE METHYLTRANSFERASE"/>
    <property type="match status" value="1"/>
</dbReference>
<dbReference type="GO" id="GO:0016279">
    <property type="term" value="F:protein-lysine N-methyltransferase activity"/>
    <property type="evidence" value="ECO:0007669"/>
    <property type="project" value="TreeGrafter"/>
</dbReference>
<dbReference type="AlphaFoldDB" id="A0A2W5TI08"/>
<dbReference type="InterPro" id="IPR050078">
    <property type="entry name" value="Ribosomal_L11_MeTrfase_PrmA"/>
</dbReference>
<evidence type="ECO:0000313" key="4">
    <source>
        <dbReference type="Proteomes" id="UP000249061"/>
    </source>
</evidence>
<evidence type="ECO:0000256" key="1">
    <source>
        <dbReference type="ARBA" id="ARBA00022603"/>
    </source>
</evidence>
<reference evidence="3 4" key="1">
    <citation type="submission" date="2017-08" db="EMBL/GenBank/DDBJ databases">
        <title>Infants hospitalized years apart are colonized by the same room-sourced microbial strains.</title>
        <authorList>
            <person name="Brooks B."/>
            <person name="Olm M.R."/>
            <person name="Firek B.A."/>
            <person name="Baker R."/>
            <person name="Thomas B.C."/>
            <person name="Morowitz M.J."/>
            <person name="Banfield J.F."/>
        </authorList>
    </citation>
    <scope>NUCLEOTIDE SEQUENCE [LARGE SCALE GENOMIC DNA]</scope>
    <source>
        <strain evidence="3">S2_003_000_R2_14</strain>
    </source>
</reference>
<dbReference type="Proteomes" id="UP000249061">
    <property type="component" value="Unassembled WGS sequence"/>
</dbReference>
<name>A0A2W5TI08_9BACT</name>
<organism evidence="3 4">
    <name type="scientific">Archangium gephyra</name>
    <dbReference type="NCBI Taxonomy" id="48"/>
    <lineage>
        <taxon>Bacteria</taxon>
        <taxon>Pseudomonadati</taxon>
        <taxon>Myxococcota</taxon>
        <taxon>Myxococcia</taxon>
        <taxon>Myxococcales</taxon>
        <taxon>Cystobacterineae</taxon>
        <taxon>Archangiaceae</taxon>
        <taxon>Archangium</taxon>
    </lineage>
</organism>
<comment type="caution">
    <text evidence="3">The sequence shown here is derived from an EMBL/GenBank/DDBJ whole genome shotgun (WGS) entry which is preliminary data.</text>
</comment>